<proteinExistence type="predicted"/>
<name>A0A512DMD7_9PROT</name>
<organism evidence="1 2">
    <name type="scientific">Skermanella aerolata</name>
    <dbReference type="NCBI Taxonomy" id="393310"/>
    <lineage>
        <taxon>Bacteria</taxon>
        <taxon>Pseudomonadati</taxon>
        <taxon>Pseudomonadota</taxon>
        <taxon>Alphaproteobacteria</taxon>
        <taxon>Rhodospirillales</taxon>
        <taxon>Azospirillaceae</taxon>
        <taxon>Skermanella</taxon>
    </lineage>
</organism>
<keyword evidence="2" id="KW-1185">Reference proteome</keyword>
<dbReference type="OrthoDB" id="8234018at2"/>
<gene>
    <name evidence="1" type="ORF">SAE02_17890</name>
</gene>
<dbReference type="AlphaFoldDB" id="A0A512DMD7"/>
<sequence>MPFRIAFVPLLILVAAFLALAGIATYTAHPLATRAIVSQSAQSATSGPIRERPALSAEEEVYAAELGQIHGAVKLAAVEMSFAGVLYKTEHHDTGRLVQTIRSLSGQFAAAADHAGKLQTPASMQDIGRRYLAAVDLYVTASAEMMKVSQDAGDNVNDAYLIDAQAMTHRAAEELLRVGDRLWPGEYKPH</sequence>
<evidence type="ECO:0000313" key="1">
    <source>
        <dbReference type="EMBL" id="GEO37641.1"/>
    </source>
</evidence>
<reference evidence="1 2" key="1">
    <citation type="submission" date="2019-07" db="EMBL/GenBank/DDBJ databases">
        <title>Whole genome shotgun sequence of Skermanella aerolata NBRC 106429.</title>
        <authorList>
            <person name="Hosoyama A."/>
            <person name="Uohara A."/>
            <person name="Ohji S."/>
            <person name="Ichikawa N."/>
        </authorList>
    </citation>
    <scope>NUCLEOTIDE SEQUENCE [LARGE SCALE GENOMIC DNA]</scope>
    <source>
        <strain evidence="1 2">NBRC 106429</strain>
    </source>
</reference>
<protein>
    <recommendedName>
        <fullName evidence="3">Methyl-accepting chemotaxis protein</fullName>
    </recommendedName>
</protein>
<dbReference type="EMBL" id="BJYZ01000007">
    <property type="protein sequence ID" value="GEO37641.1"/>
    <property type="molecule type" value="Genomic_DNA"/>
</dbReference>
<dbReference type="RefSeq" id="WP_044426508.1">
    <property type="nucleotide sequence ID" value="NZ_BJYZ01000007.1"/>
</dbReference>
<dbReference type="Proteomes" id="UP000321523">
    <property type="component" value="Unassembled WGS sequence"/>
</dbReference>
<accession>A0A512DMD7</accession>
<evidence type="ECO:0008006" key="3">
    <source>
        <dbReference type="Google" id="ProtNLM"/>
    </source>
</evidence>
<comment type="caution">
    <text evidence="1">The sequence shown here is derived from an EMBL/GenBank/DDBJ whole genome shotgun (WGS) entry which is preliminary data.</text>
</comment>
<evidence type="ECO:0000313" key="2">
    <source>
        <dbReference type="Proteomes" id="UP000321523"/>
    </source>
</evidence>